<dbReference type="GO" id="GO:0005615">
    <property type="term" value="C:extracellular space"/>
    <property type="evidence" value="ECO:0007669"/>
    <property type="project" value="TreeGrafter"/>
</dbReference>
<dbReference type="PANTHER" id="PTHR11547">
    <property type="entry name" value="ARGININE OR CREATINE KINASE"/>
    <property type="match status" value="1"/>
</dbReference>
<evidence type="ECO:0000256" key="2">
    <source>
        <dbReference type="ARBA" id="ARBA00022741"/>
    </source>
</evidence>
<protein>
    <submittedName>
        <fullName evidence="7">ATP--guanido phosphotransferase</fullName>
    </submittedName>
</protein>
<evidence type="ECO:0000259" key="6">
    <source>
        <dbReference type="PROSITE" id="PS51510"/>
    </source>
</evidence>
<evidence type="ECO:0000256" key="5">
    <source>
        <dbReference type="PROSITE-ProRule" id="PRU00843"/>
    </source>
</evidence>
<dbReference type="PANTHER" id="PTHR11547:SF38">
    <property type="entry name" value="ARGININE KINASE 1-RELATED"/>
    <property type="match status" value="1"/>
</dbReference>
<keyword evidence="4 5" id="KW-0067">ATP-binding</keyword>
<dbReference type="AlphaFoldDB" id="A0A328UH20"/>
<comment type="caution">
    <text evidence="7">The sequence shown here is derived from an EMBL/GenBank/DDBJ whole genome shotgun (WGS) entry which is preliminary data.</text>
</comment>
<dbReference type="Pfam" id="PF00217">
    <property type="entry name" value="ATP-gua_Ptrans"/>
    <property type="match status" value="1"/>
</dbReference>
<keyword evidence="8" id="KW-1185">Reference proteome</keyword>
<feature type="binding site" evidence="5">
    <location>
        <begin position="213"/>
        <end position="218"/>
    </location>
    <ligand>
        <name>ATP</name>
        <dbReference type="ChEBI" id="CHEBI:30616"/>
    </ligand>
</feature>
<dbReference type="InterPro" id="IPR000749">
    <property type="entry name" value="ATP-guanido_PTrfase"/>
</dbReference>
<comment type="caution">
    <text evidence="5">Lacks conserved residue(s) required for the propagation of feature annotation.</text>
</comment>
<dbReference type="GO" id="GO:0005524">
    <property type="term" value="F:ATP binding"/>
    <property type="evidence" value="ECO:0007669"/>
    <property type="project" value="UniProtKB-UniRule"/>
</dbReference>
<dbReference type="InterPro" id="IPR022414">
    <property type="entry name" value="ATP-guanido_PTrfase_cat"/>
</dbReference>
<dbReference type="SUPFAM" id="SSF55931">
    <property type="entry name" value="Glutamine synthetase/guanido kinase"/>
    <property type="match status" value="1"/>
</dbReference>
<accession>A0A328UH20</accession>
<dbReference type="GO" id="GO:0046314">
    <property type="term" value="P:phosphocreatine biosynthetic process"/>
    <property type="evidence" value="ECO:0007669"/>
    <property type="project" value="InterPro"/>
</dbReference>
<sequence length="356" mass="39119">MKSVSWKEGRRMEAKVKWYECSGGTENDVVVSTRLLLSRNIEGFPFCGRMRASDRQKTLQTVLSAMEDENSMLAHAFSFIPLWQISKEEAVSYVERRLASPEFVSRADGKGIFVTEDESSSVFVNGGEHILMQTVLPGLALERCYETLDLLESNLGKLLPFSFDGQLGYLTQNPADLGTGLHAALMLHLPGLDYNGAVPRVAAGLSNLGMDLRSGYEMENQASLYQLTSRVTLGISEQETLYNLKSMAQQVLLQERSARQAVGSSLKFQDTVARSLAILRQAKLLSCKECMELLSNVRLGVACGLVQSVGYEKILSAMLQVQPATLALLAGQAPDGEQEEALRAAFVNRLLAERLA</sequence>
<keyword evidence="3 5" id="KW-0418">Kinase</keyword>
<keyword evidence="1 5" id="KW-0808">Transferase</keyword>
<evidence type="ECO:0000313" key="7">
    <source>
        <dbReference type="EMBL" id="RAQ22754.1"/>
    </source>
</evidence>
<feature type="binding site" evidence="5">
    <location>
        <begin position="32"/>
        <end position="36"/>
    </location>
    <ligand>
        <name>ATP</name>
        <dbReference type="ChEBI" id="CHEBI:30616"/>
    </ligand>
</feature>
<dbReference type="GO" id="GO:0004111">
    <property type="term" value="F:creatine kinase activity"/>
    <property type="evidence" value="ECO:0007669"/>
    <property type="project" value="InterPro"/>
</dbReference>
<evidence type="ECO:0000313" key="8">
    <source>
        <dbReference type="Proteomes" id="UP000249377"/>
    </source>
</evidence>
<comment type="similarity">
    <text evidence="5">Belongs to the ATP:guanido phosphotransferase family.</text>
</comment>
<evidence type="ECO:0000256" key="3">
    <source>
        <dbReference type="ARBA" id="ARBA00022777"/>
    </source>
</evidence>
<dbReference type="InterPro" id="IPR014746">
    <property type="entry name" value="Gln_synth/guanido_kin_cat_dom"/>
</dbReference>
<feature type="domain" description="Phosphagen kinase C-terminal" evidence="6">
    <location>
        <begin position="29"/>
        <end position="258"/>
    </location>
</feature>
<gene>
    <name evidence="7" type="ORF">DPQ25_11480</name>
</gene>
<name>A0A328UH20_9FIRM</name>
<feature type="binding site" evidence="5">
    <location>
        <begin position="182"/>
        <end position="186"/>
    </location>
    <ligand>
        <name>ATP</name>
        <dbReference type="ChEBI" id="CHEBI:30616"/>
    </ligand>
</feature>
<evidence type="ECO:0000256" key="4">
    <source>
        <dbReference type="ARBA" id="ARBA00022840"/>
    </source>
</evidence>
<dbReference type="Gene3D" id="3.30.590.10">
    <property type="entry name" value="Glutamine synthetase/guanido kinase, catalytic domain"/>
    <property type="match status" value="1"/>
</dbReference>
<keyword evidence="2 5" id="KW-0547">Nucleotide-binding</keyword>
<reference evidence="7 8" key="1">
    <citation type="submission" date="2018-06" db="EMBL/GenBank/DDBJ databases">
        <title>Noncontiguous genome sequence of Ruminococcaceae bacterium ASD2818.</title>
        <authorList>
            <person name="Chaplin A.V."/>
            <person name="Sokolova S.R."/>
            <person name="Kochetkova T.O."/>
            <person name="Goltsov A.Y."/>
            <person name="Trofimov D.Y."/>
            <person name="Efimov B.A."/>
        </authorList>
    </citation>
    <scope>NUCLEOTIDE SEQUENCE [LARGE SCALE GENOMIC DNA]</scope>
    <source>
        <strain evidence="7 8">ASD2818</strain>
    </source>
</reference>
<dbReference type="EMBL" id="QLYR01000009">
    <property type="protein sequence ID" value="RAQ22754.1"/>
    <property type="molecule type" value="Genomic_DNA"/>
</dbReference>
<dbReference type="Proteomes" id="UP000249377">
    <property type="component" value="Unassembled WGS sequence"/>
</dbReference>
<dbReference type="PROSITE" id="PS51510">
    <property type="entry name" value="PHOSPHAGEN_KINASE_C"/>
    <property type="match status" value="1"/>
</dbReference>
<proteinExistence type="inferred from homology"/>
<organism evidence="7 8">
    <name type="scientific">Hydrogeniiclostridium mannosilyticum</name>
    <dbReference type="NCBI Taxonomy" id="2764322"/>
    <lineage>
        <taxon>Bacteria</taxon>
        <taxon>Bacillati</taxon>
        <taxon>Bacillota</taxon>
        <taxon>Clostridia</taxon>
        <taxon>Eubacteriales</taxon>
        <taxon>Acutalibacteraceae</taxon>
        <taxon>Hydrogeniiclostridium</taxon>
    </lineage>
</organism>
<evidence type="ECO:0000256" key="1">
    <source>
        <dbReference type="ARBA" id="ARBA00022679"/>
    </source>
</evidence>